<dbReference type="KEGG" id="tva:4755755"/>
<dbReference type="RefSeq" id="XP_001310891.1">
    <property type="nucleotide sequence ID" value="XM_001310890.1"/>
</dbReference>
<proteinExistence type="predicted"/>
<dbReference type="VEuPathDB" id="TrichDB:TVAGG3_0889040"/>
<gene>
    <name evidence="2" type="ORF">TVAG_017330</name>
</gene>
<dbReference type="Proteomes" id="UP000001542">
    <property type="component" value="Unassembled WGS sequence"/>
</dbReference>
<dbReference type="InParanoid" id="A2FAT2"/>
<feature type="compositionally biased region" description="Basic and acidic residues" evidence="1">
    <location>
        <begin position="215"/>
        <end position="240"/>
    </location>
</feature>
<name>A2FAT2_TRIV3</name>
<protein>
    <submittedName>
        <fullName evidence="2">Uncharacterized protein</fullName>
    </submittedName>
</protein>
<keyword evidence="3" id="KW-1185">Reference proteome</keyword>
<accession>A2FAT2</accession>
<dbReference type="VEuPathDB" id="TrichDB:TVAG_017330"/>
<feature type="region of interest" description="Disordered" evidence="1">
    <location>
        <begin position="210"/>
        <end position="240"/>
    </location>
</feature>
<evidence type="ECO:0000313" key="2">
    <source>
        <dbReference type="EMBL" id="EAX97961.1"/>
    </source>
</evidence>
<reference evidence="2" key="2">
    <citation type="journal article" date="2007" name="Science">
        <title>Draft genome sequence of the sexually transmitted pathogen Trichomonas vaginalis.</title>
        <authorList>
            <person name="Carlton J.M."/>
            <person name="Hirt R.P."/>
            <person name="Silva J.C."/>
            <person name="Delcher A.L."/>
            <person name="Schatz M."/>
            <person name="Zhao Q."/>
            <person name="Wortman J.R."/>
            <person name="Bidwell S.L."/>
            <person name="Alsmark U.C.M."/>
            <person name="Besteiro S."/>
            <person name="Sicheritz-Ponten T."/>
            <person name="Noel C.J."/>
            <person name="Dacks J.B."/>
            <person name="Foster P.G."/>
            <person name="Simillion C."/>
            <person name="Van de Peer Y."/>
            <person name="Miranda-Saavedra D."/>
            <person name="Barton G.J."/>
            <person name="Westrop G.D."/>
            <person name="Mueller S."/>
            <person name="Dessi D."/>
            <person name="Fiori P.L."/>
            <person name="Ren Q."/>
            <person name="Paulsen I."/>
            <person name="Zhang H."/>
            <person name="Bastida-Corcuera F.D."/>
            <person name="Simoes-Barbosa A."/>
            <person name="Brown M.T."/>
            <person name="Hayes R.D."/>
            <person name="Mukherjee M."/>
            <person name="Okumura C.Y."/>
            <person name="Schneider R."/>
            <person name="Smith A.J."/>
            <person name="Vanacova S."/>
            <person name="Villalvazo M."/>
            <person name="Haas B.J."/>
            <person name="Pertea M."/>
            <person name="Feldblyum T.V."/>
            <person name="Utterback T.R."/>
            <person name="Shu C.L."/>
            <person name="Osoegawa K."/>
            <person name="de Jong P.J."/>
            <person name="Hrdy I."/>
            <person name="Horvathova L."/>
            <person name="Zubacova Z."/>
            <person name="Dolezal P."/>
            <person name="Malik S.B."/>
            <person name="Logsdon J.M. Jr."/>
            <person name="Henze K."/>
            <person name="Gupta A."/>
            <person name="Wang C.C."/>
            <person name="Dunne R.L."/>
            <person name="Upcroft J.A."/>
            <person name="Upcroft P."/>
            <person name="White O."/>
            <person name="Salzberg S.L."/>
            <person name="Tang P."/>
            <person name="Chiu C.-H."/>
            <person name="Lee Y.-S."/>
            <person name="Embley T.M."/>
            <person name="Coombs G.H."/>
            <person name="Mottram J.C."/>
            <person name="Tachezy J."/>
            <person name="Fraser-Liggett C.M."/>
            <person name="Johnson P.J."/>
        </authorList>
    </citation>
    <scope>NUCLEOTIDE SEQUENCE [LARGE SCALE GENOMIC DNA]</scope>
    <source>
        <strain evidence="2">G3</strain>
    </source>
</reference>
<evidence type="ECO:0000256" key="1">
    <source>
        <dbReference type="SAM" id="MobiDB-lite"/>
    </source>
</evidence>
<dbReference type="EMBL" id="DS113693">
    <property type="protein sequence ID" value="EAX97961.1"/>
    <property type="molecule type" value="Genomic_DNA"/>
</dbReference>
<organism evidence="2 3">
    <name type="scientific">Trichomonas vaginalis (strain ATCC PRA-98 / G3)</name>
    <dbReference type="NCBI Taxonomy" id="412133"/>
    <lineage>
        <taxon>Eukaryota</taxon>
        <taxon>Metamonada</taxon>
        <taxon>Parabasalia</taxon>
        <taxon>Trichomonadida</taxon>
        <taxon>Trichomonadidae</taxon>
        <taxon>Trichomonas</taxon>
    </lineage>
</organism>
<sequence length="288" mass="33827">MSVNDFSKDYTQLISLNMSGDSYKGPLVSDPKYKKKFDELKNNYCLTQQFDLIEMLIHNESVSRFDWFQQIQSQSSTFFLFITYDYKVKNKEDYKPIAARIFNIFNNLLQKYPRITQSSPYYEKLSALLQKYFVFGVIYYSTTDPLGYGLSSAISYKASLLKNDLVLKYFDAFMESGSHLLNENVANIEKVYTKLKLLFSEKKKEKKIQHQSQFIEDKKEPPVRTETPTFKEKIPNNEGRETNEMKVNKSNYLETINIINDFCFYADKNSQENDLYASDSKSKIYSKL</sequence>
<reference evidence="2" key="1">
    <citation type="submission" date="2006-10" db="EMBL/GenBank/DDBJ databases">
        <authorList>
            <person name="Amadeo P."/>
            <person name="Zhao Q."/>
            <person name="Wortman J."/>
            <person name="Fraser-Liggett C."/>
            <person name="Carlton J."/>
        </authorList>
    </citation>
    <scope>NUCLEOTIDE SEQUENCE</scope>
    <source>
        <strain evidence="2">G3</strain>
    </source>
</reference>
<dbReference type="AlphaFoldDB" id="A2FAT2"/>
<evidence type="ECO:0000313" key="3">
    <source>
        <dbReference type="Proteomes" id="UP000001542"/>
    </source>
</evidence>